<dbReference type="Gene3D" id="3.40.190.120">
    <property type="entry name" value="Osmoprotection protein (prox), domain 2"/>
    <property type="match status" value="1"/>
</dbReference>
<dbReference type="AlphaFoldDB" id="A0A7K0D507"/>
<keyword evidence="3" id="KW-1185">Reference proteome</keyword>
<dbReference type="Gene3D" id="3.40.190.10">
    <property type="entry name" value="Periplasmic binding protein-like II"/>
    <property type="match status" value="1"/>
</dbReference>
<sequence>MDSQTAAVPTTNGSRAAPHLTRQRRALGRTAVKSTIILSARRRGFRPALTAVRFVATAVALATAMALSACGGSSDPLASGSGNCSGDANKLTVGSANFPESETVADVYAEALRANGFTVDTKLNIGSREAYIPALRECSIGVIPDYTGNLLQYLDKSATATAPDAVNQALTKALGSDLVAGTPAPGVDSDAVVVTQETVQKWNLHSIADLAPHSAEVTFGGSPEFAERPDGLPGLKKHYNLDIPANRYVPISDEGGPATVRALTAGQVTAADIFTTSPAIKENNLVVLADPQHHFAAQNVVPVLNAKKKSDKALKVLDAISAKLTTDQLIALNEQVSGSAKVEPAAAAKSWVTAQGLDKPIG</sequence>
<evidence type="ECO:0000259" key="1">
    <source>
        <dbReference type="Pfam" id="PF04069"/>
    </source>
</evidence>
<dbReference type="Pfam" id="PF04069">
    <property type="entry name" value="OpuAC"/>
    <property type="match status" value="1"/>
</dbReference>
<organism evidence="2 3">
    <name type="scientific">Nocardia macrotermitis</name>
    <dbReference type="NCBI Taxonomy" id="2585198"/>
    <lineage>
        <taxon>Bacteria</taxon>
        <taxon>Bacillati</taxon>
        <taxon>Actinomycetota</taxon>
        <taxon>Actinomycetes</taxon>
        <taxon>Mycobacteriales</taxon>
        <taxon>Nocardiaceae</taxon>
        <taxon>Nocardia</taxon>
    </lineage>
</organism>
<dbReference type="SUPFAM" id="SSF53850">
    <property type="entry name" value="Periplasmic binding protein-like II"/>
    <property type="match status" value="1"/>
</dbReference>
<comment type="caution">
    <text evidence="2">The sequence shown here is derived from an EMBL/GenBank/DDBJ whole genome shotgun (WGS) entry which is preliminary data.</text>
</comment>
<reference evidence="2 3" key="1">
    <citation type="submission" date="2019-10" db="EMBL/GenBank/DDBJ databases">
        <title>Nocardia macrotermitis sp. nov. and Nocardia aurantia sp. nov., isolated from the gut of fungus growing-termite Macrotermes natalensis.</title>
        <authorList>
            <person name="Benndorf R."/>
            <person name="Schwitalla J."/>
            <person name="Martin K."/>
            <person name="De Beer W."/>
            <person name="Kaster A.-K."/>
            <person name="Vollmers J."/>
            <person name="Poulsen M."/>
            <person name="Beemelmanns C."/>
        </authorList>
    </citation>
    <scope>NUCLEOTIDE SEQUENCE [LARGE SCALE GENOMIC DNA]</scope>
    <source>
        <strain evidence="2 3">RB20</strain>
    </source>
</reference>
<evidence type="ECO:0000313" key="2">
    <source>
        <dbReference type="EMBL" id="MQY19914.1"/>
    </source>
</evidence>
<dbReference type="EMBL" id="WEGK01000005">
    <property type="protein sequence ID" value="MQY19914.1"/>
    <property type="molecule type" value="Genomic_DNA"/>
</dbReference>
<dbReference type="GO" id="GO:0022857">
    <property type="term" value="F:transmembrane transporter activity"/>
    <property type="evidence" value="ECO:0007669"/>
    <property type="project" value="InterPro"/>
</dbReference>
<accession>A0A7K0D507</accession>
<dbReference type="GO" id="GO:0043190">
    <property type="term" value="C:ATP-binding cassette (ABC) transporter complex"/>
    <property type="evidence" value="ECO:0007669"/>
    <property type="project" value="InterPro"/>
</dbReference>
<dbReference type="InterPro" id="IPR007210">
    <property type="entry name" value="ABC_Gly_betaine_transp_sub-bd"/>
</dbReference>
<evidence type="ECO:0000313" key="3">
    <source>
        <dbReference type="Proteomes" id="UP000438448"/>
    </source>
</evidence>
<dbReference type="Proteomes" id="UP000438448">
    <property type="component" value="Unassembled WGS sequence"/>
</dbReference>
<proteinExistence type="predicted"/>
<dbReference type="CDD" id="cd13606">
    <property type="entry name" value="PBP2_ProX_like"/>
    <property type="match status" value="1"/>
</dbReference>
<dbReference type="OrthoDB" id="9781705at2"/>
<gene>
    <name evidence="2" type="ORF">NRB20_30090</name>
</gene>
<feature type="domain" description="ABC-type glycine betaine transport system substrate-binding" evidence="1">
    <location>
        <begin position="90"/>
        <end position="353"/>
    </location>
</feature>
<protein>
    <recommendedName>
        <fullName evidence="1">ABC-type glycine betaine transport system substrate-binding domain-containing protein</fullName>
    </recommendedName>
</protein>
<name>A0A7K0D507_9NOCA</name>